<comment type="caution">
    <text evidence="3">The sequence shown here is derived from an EMBL/GenBank/DDBJ whole genome shotgun (WGS) entry which is preliminary data.</text>
</comment>
<dbReference type="SUPFAM" id="SSF81923">
    <property type="entry name" value="Double Clp-N motif"/>
    <property type="match status" value="2"/>
</dbReference>
<keyword evidence="3" id="KW-0547">Nucleotide-binding</keyword>
<keyword evidence="3" id="KW-0067">ATP-binding</keyword>
<proteinExistence type="predicted"/>
<dbReference type="AlphaFoldDB" id="A0A841BN57"/>
<dbReference type="RefSeq" id="WP_184833925.1">
    <property type="nucleotide sequence ID" value="NZ_JACHMN010000002.1"/>
</dbReference>
<keyword evidence="4" id="KW-1185">Reference proteome</keyword>
<reference evidence="3 4" key="1">
    <citation type="submission" date="2020-08" db="EMBL/GenBank/DDBJ databases">
        <title>Sequencing the genomes of 1000 actinobacteria strains.</title>
        <authorList>
            <person name="Klenk H.-P."/>
        </authorList>
    </citation>
    <scope>NUCLEOTIDE SEQUENCE [LARGE SCALE GENOMIC DNA]</scope>
    <source>
        <strain evidence="3 4">DSM 45362</strain>
    </source>
</reference>
<name>A0A841BN57_9ACTN</name>
<dbReference type="InterPro" id="IPR004176">
    <property type="entry name" value="Clp_R_N"/>
</dbReference>
<dbReference type="Pfam" id="PF02861">
    <property type="entry name" value="Clp_N"/>
    <property type="match status" value="2"/>
</dbReference>
<protein>
    <submittedName>
        <fullName evidence="3">ATP-dependent Clp protease ATP-binding subunit ClpA</fullName>
    </submittedName>
</protein>
<dbReference type="EMBL" id="JACHMN010000002">
    <property type="protein sequence ID" value="MBB5868182.1"/>
    <property type="molecule type" value="Genomic_DNA"/>
</dbReference>
<evidence type="ECO:0000313" key="3">
    <source>
        <dbReference type="EMBL" id="MBB5868182.1"/>
    </source>
</evidence>
<organism evidence="3 4">
    <name type="scientific">Allocatelliglobosispora scoriae</name>
    <dbReference type="NCBI Taxonomy" id="643052"/>
    <lineage>
        <taxon>Bacteria</taxon>
        <taxon>Bacillati</taxon>
        <taxon>Actinomycetota</taxon>
        <taxon>Actinomycetes</taxon>
        <taxon>Micromonosporales</taxon>
        <taxon>Micromonosporaceae</taxon>
        <taxon>Allocatelliglobosispora</taxon>
    </lineage>
</organism>
<dbReference type="InterPro" id="IPR044217">
    <property type="entry name" value="CLPT1/2"/>
</dbReference>
<gene>
    <name evidence="3" type="ORF">F4553_001561</name>
</gene>
<dbReference type="PANTHER" id="PTHR47016">
    <property type="entry name" value="ATP-DEPENDENT CLP PROTEASE ATP-BINDING SUBUNIT CLPT1, CHLOROPLASTIC"/>
    <property type="match status" value="1"/>
</dbReference>
<sequence>MFERFTDAARGVVNGAQVAARELKHPYIGTEHLLLAMLTAETGTAVRALTEAGLTAPAIRAKLQEIVPDDAQPLSKEDRAALQTIGIDLDAVLSKIEESFGPEALMPPPLEAKRGLLRRKPRNGTRFAARSRKVLELSLREALRLKDNYIGTEHLLLGLIREGNGLAVKLITDAGVDLDELRRATEAARGRTST</sequence>
<keyword evidence="3" id="KW-0645">Protease</keyword>
<dbReference type="GO" id="GO:0005524">
    <property type="term" value="F:ATP binding"/>
    <property type="evidence" value="ECO:0007669"/>
    <property type="project" value="UniProtKB-KW"/>
</dbReference>
<evidence type="ECO:0000313" key="4">
    <source>
        <dbReference type="Proteomes" id="UP000587527"/>
    </source>
</evidence>
<dbReference type="GO" id="GO:0006508">
    <property type="term" value="P:proteolysis"/>
    <property type="evidence" value="ECO:0007669"/>
    <property type="project" value="UniProtKB-KW"/>
</dbReference>
<evidence type="ECO:0000259" key="2">
    <source>
        <dbReference type="PROSITE" id="PS51903"/>
    </source>
</evidence>
<dbReference type="GO" id="GO:0008233">
    <property type="term" value="F:peptidase activity"/>
    <property type="evidence" value="ECO:0007669"/>
    <property type="project" value="UniProtKB-KW"/>
</dbReference>
<keyword evidence="3" id="KW-0378">Hydrolase</keyword>
<dbReference type="Gene3D" id="1.10.1780.10">
    <property type="entry name" value="Clp, N-terminal domain"/>
    <property type="match status" value="2"/>
</dbReference>
<dbReference type="Proteomes" id="UP000587527">
    <property type="component" value="Unassembled WGS sequence"/>
</dbReference>
<evidence type="ECO:0000256" key="1">
    <source>
        <dbReference type="PROSITE-ProRule" id="PRU01251"/>
    </source>
</evidence>
<dbReference type="PANTHER" id="PTHR47016:SF5">
    <property type="entry name" value="CLP DOMAIN SUPERFAMILY PROTEIN"/>
    <property type="match status" value="1"/>
</dbReference>
<dbReference type="PROSITE" id="PS51903">
    <property type="entry name" value="CLP_R"/>
    <property type="match status" value="1"/>
</dbReference>
<dbReference type="InterPro" id="IPR036628">
    <property type="entry name" value="Clp_N_dom_sf"/>
</dbReference>
<feature type="domain" description="Clp R" evidence="2">
    <location>
        <begin position="2"/>
        <end position="191"/>
    </location>
</feature>
<accession>A0A841BN57</accession>
<keyword evidence="1" id="KW-0677">Repeat</keyword>